<evidence type="ECO:0000256" key="7">
    <source>
        <dbReference type="ARBA" id="ARBA00022989"/>
    </source>
</evidence>
<dbReference type="PANTHER" id="PTHR32063:SF28">
    <property type="entry name" value="BLR2861 PROTEIN"/>
    <property type="match status" value="1"/>
</dbReference>
<gene>
    <name evidence="11" type="ORF">NG799_12775</name>
</gene>
<evidence type="ECO:0000313" key="12">
    <source>
        <dbReference type="Proteomes" id="UP001525890"/>
    </source>
</evidence>
<accession>A0ABT2MR38</accession>
<dbReference type="Gene3D" id="3.30.70.1430">
    <property type="entry name" value="Multidrug efflux transporter AcrB pore domain"/>
    <property type="match status" value="2"/>
</dbReference>
<dbReference type="PRINTS" id="PR00702">
    <property type="entry name" value="ACRIFLAVINRP"/>
</dbReference>
<keyword evidence="8 10" id="KW-0472">Membrane</keyword>
<keyword evidence="7 10" id="KW-1133">Transmembrane helix</keyword>
<sequence>MFTTFFVKRPVFASVCSLLIIIIGLVGYTRLPVQEFPSIDPPVVTVSTVYPGASPLVVETEVTEILEGQLNGIEGIKTLTSQSREGVSSITLQFNLDRDIDLAAQDVRSRVDRALRQLPEDVDTPQVTKQEGDVSPIVWFALFGENYTSLELSDYAEQFITDNMETVPGVSNIFIGGQRRYAMRLWIDPVKLAARNLTVLDIERALRQENLEIPGGLVEGEQSEYSVRVLGRLQTPQEYEDLIIQRNPDGTQIRFKDVGRAEIGAESDRSFVRFKGIPAVSLGVVKLSSANTIDVARGAKAKMEELSKNFPEGLNYQVAFDTSEFVELAIDEVWISLFLGTLLVILIIFVFLRDWRSTLIPAVTIPISLIGAFAIMFILGYSINTLTLFSLTLATGLVVDDTIVVLENIVRYIQEKNMKPYQAAILGVGEVVFAVIATTVVLIAVFMPVGFSGGNTGRLFTEFALTLAGSVVISSFVALTLAPALSARLLKRDAEMKGGVFAIIEFFFDRMERAYRWSLRKIMPFKAIVVIAFIGSLALTVFLFNQVPKEFIPTDDRGAIFTIVRGPQGVTINYTDNVMRQVEEAYSKIPEVRSYLTIGAFGRGTPGQVNQGFAFVRLQPWAERTEAGQSQQEIIGRLFGQFSQITDAVVLPINPPSLPGAGFSQPVEFVLQGTDLEELARVSEDLANQANELPELMNVDTDLTLTKPELLITIDRAQAANLGISVQDISRTLQIMFGGQQITNFNRGNRRYDVIVQSEKEFRSSPQDIEQTYIRTQSGQSVPLSSVVTVSPSTTPPQINHYNRYRAATISGSPAQGFTLGDALNALENLAPSVIPADMRVTLAGQSLEYRESGQSTLFIFGLSLVFIFLVLAAQFESYIDPIIILLAVPLSLLGAFSALLMAGLDLNIYSQIGLIMLIGLATKNSILIVEFANQRREEGLSITKAAIDSARVRFRPILMTAFSTIFGLLPLAFATGAGASARVAIGMSVVGGMFVSTVLSLYVIPVFYTIAMKAQYRLMHKGHDETDSTVSAETVEQGSVSNGNGKTTQTLRKVEQEQGDRENLPSGRR</sequence>
<evidence type="ECO:0000256" key="1">
    <source>
        <dbReference type="ARBA" id="ARBA00004429"/>
    </source>
</evidence>
<dbReference type="Proteomes" id="UP001525890">
    <property type="component" value="Unassembled WGS sequence"/>
</dbReference>
<dbReference type="SUPFAM" id="SSF82714">
    <property type="entry name" value="Multidrug efflux transporter AcrB TolC docking domain, DN and DC subdomains"/>
    <property type="match status" value="2"/>
</dbReference>
<name>A0ABT2MR38_9CYAN</name>
<feature type="transmembrane region" description="Helical" evidence="10">
    <location>
        <begin position="389"/>
        <end position="410"/>
    </location>
</feature>
<keyword evidence="6 10" id="KW-0812">Transmembrane</keyword>
<organism evidence="11 12">
    <name type="scientific">Laspinema palackyanum D2a</name>
    <dbReference type="NCBI Taxonomy" id="2953684"/>
    <lineage>
        <taxon>Bacteria</taxon>
        <taxon>Bacillati</taxon>
        <taxon>Cyanobacteriota</taxon>
        <taxon>Cyanophyceae</taxon>
        <taxon>Oscillatoriophycideae</taxon>
        <taxon>Oscillatoriales</taxon>
        <taxon>Laspinemataceae</taxon>
        <taxon>Laspinema</taxon>
        <taxon>Laspinema palackyanum</taxon>
    </lineage>
</organism>
<evidence type="ECO:0000256" key="8">
    <source>
        <dbReference type="ARBA" id="ARBA00023136"/>
    </source>
</evidence>
<keyword evidence="5" id="KW-0997">Cell inner membrane</keyword>
<feature type="transmembrane region" description="Helical" evidence="10">
    <location>
        <begin position="883"/>
        <end position="903"/>
    </location>
</feature>
<dbReference type="EMBL" id="JAMXFF010000017">
    <property type="protein sequence ID" value="MCT7967211.1"/>
    <property type="molecule type" value="Genomic_DNA"/>
</dbReference>
<dbReference type="RefSeq" id="WP_368006808.1">
    <property type="nucleotide sequence ID" value="NZ_JAMXFF010000017.1"/>
</dbReference>
<feature type="transmembrane region" description="Helical" evidence="10">
    <location>
        <begin position="12"/>
        <end position="31"/>
    </location>
</feature>
<proteinExistence type="inferred from homology"/>
<feature type="transmembrane region" description="Helical" evidence="10">
    <location>
        <begin position="463"/>
        <end position="487"/>
    </location>
</feature>
<feature type="transmembrane region" description="Helical" evidence="10">
    <location>
        <begin position="986"/>
        <end position="1012"/>
    </location>
</feature>
<dbReference type="SUPFAM" id="SSF82866">
    <property type="entry name" value="Multidrug efflux transporter AcrB transmembrane domain"/>
    <property type="match status" value="2"/>
</dbReference>
<evidence type="ECO:0000256" key="10">
    <source>
        <dbReference type="SAM" id="Phobius"/>
    </source>
</evidence>
<dbReference type="PANTHER" id="PTHR32063">
    <property type="match status" value="1"/>
</dbReference>
<keyword evidence="12" id="KW-1185">Reference proteome</keyword>
<feature type="transmembrane region" description="Helical" evidence="10">
    <location>
        <begin position="858"/>
        <end position="876"/>
    </location>
</feature>
<evidence type="ECO:0000256" key="9">
    <source>
        <dbReference type="SAM" id="MobiDB-lite"/>
    </source>
</evidence>
<evidence type="ECO:0000313" key="11">
    <source>
        <dbReference type="EMBL" id="MCT7967211.1"/>
    </source>
</evidence>
<feature type="region of interest" description="Disordered" evidence="9">
    <location>
        <begin position="1028"/>
        <end position="1070"/>
    </location>
</feature>
<dbReference type="SUPFAM" id="SSF82693">
    <property type="entry name" value="Multidrug efflux transporter AcrB pore domain, PN1, PN2, PC1 and PC2 subdomains"/>
    <property type="match status" value="3"/>
</dbReference>
<feature type="transmembrane region" description="Helical" evidence="10">
    <location>
        <begin position="333"/>
        <end position="352"/>
    </location>
</feature>
<comment type="caution">
    <text evidence="11">The sequence shown here is derived from an EMBL/GenBank/DDBJ whole genome shotgun (WGS) entry which is preliminary data.</text>
</comment>
<protein>
    <submittedName>
        <fullName evidence="11">Efflux RND transporter permease subunit</fullName>
    </submittedName>
</protein>
<feature type="compositionally biased region" description="Basic and acidic residues" evidence="9">
    <location>
        <begin position="1053"/>
        <end position="1064"/>
    </location>
</feature>
<comment type="similarity">
    <text evidence="2">Belongs to the resistance-nodulation-cell division (RND) (TC 2.A.6) family.</text>
</comment>
<evidence type="ECO:0000256" key="3">
    <source>
        <dbReference type="ARBA" id="ARBA00022448"/>
    </source>
</evidence>
<evidence type="ECO:0000256" key="6">
    <source>
        <dbReference type="ARBA" id="ARBA00022692"/>
    </source>
</evidence>
<feature type="transmembrane region" description="Helical" evidence="10">
    <location>
        <begin position="431"/>
        <end position="451"/>
    </location>
</feature>
<dbReference type="Gene3D" id="3.30.70.1320">
    <property type="entry name" value="Multidrug efflux transporter AcrB pore domain like"/>
    <property type="match status" value="1"/>
</dbReference>
<dbReference type="InterPro" id="IPR001036">
    <property type="entry name" value="Acrflvin-R"/>
</dbReference>
<dbReference type="Pfam" id="PF00873">
    <property type="entry name" value="ACR_tran"/>
    <property type="match status" value="1"/>
</dbReference>
<dbReference type="InterPro" id="IPR027463">
    <property type="entry name" value="AcrB_DN_DC_subdom"/>
</dbReference>
<feature type="compositionally biased region" description="Polar residues" evidence="9">
    <location>
        <begin position="1029"/>
        <end position="1052"/>
    </location>
</feature>
<dbReference type="Gene3D" id="3.30.70.1440">
    <property type="entry name" value="Multidrug efflux transporter AcrB pore domain"/>
    <property type="match status" value="1"/>
</dbReference>
<keyword evidence="4" id="KW-1003">Cell membrane</keyword>
<evidence type="ECO:0000256" key="5">
    <source>
        <dbReference type="ARBA" id="ARBA00022519"/>
    </source>
</evidence>
<dbReference type="InterPro" id="IPR004764">
    <property type="entry name" value="MdtF-like"/>
</dbReference>
<reference evidence="11 12" key="1">
    <citation type="journal article" date="2022" name="Front. Microbiol.">
        <title>High genomic differentiation and limited gene flow indicate recent cryptic speciation within the genus Laspinema (cyanobacteria).</title>
        <authorList>
            <person name="Stanojkovic A."/>
            <person name="Skoupy S."/>
            <person name="Skaloud P."/>
            <person name="Dvorak P."/>
        </authorList>
    </citation>
    <scope>NUCLEOTIDE SEQUENCE [LARGE SCALE GENOMIC DNA]</scope>
    <source>
        <strain evidence="11 12">D2a</strain>
    </source>
</reference>
<evidence type="ECO:0000256" key="4">
    <source>
        <dbReference type="ARBA" id="ARBA00022475"/>
    </source>
</evidence>
<comment type="subcellular location">
    <subcellularLocation>
        <location evidence="1">Cell inner membrane</location>
        <topology evidence="1">Multi-pass membrane protein</topology>
    </subcellularLocation>
</comment>
<feature type="transmembrane region" description="Helical" evidence="10">
    <location>
        <begin position="359"/>
        <end position="383"/>
    </location>
</feature>
<evidence type="ECO:0000256" key="2">
    <source>
        <dbReference type="ARBA" id="ARBA00010942"/>
    </source>
</evidence>
<dbReference type="NCBIfam" id="TIGR00915">
    <property type="entry name" value="2A0602"/>
    <property type="match status" value="1"/>
</dbReference>
<feature type="transmembrane region" description="Helical" evidence="10">
    <location>
        <begin position="523"/>
        <end position="544"/>
    </location>
</feature>
<dbReference type="Gene3D" id="1.20.1640.10">
    <property type="entry name" value="Multidrug efflux transporter AcrB transmembrane domain"/>
    <property type="match status" value="2"/>
</dbReference>
<feature type="transmembrane region" description="Helical" evidence="10">
    <location>
        <begin position="955"/>
        <end position="974"/>
    </location>
</feature>
<keyword evidence="3" id="KW-0813">Transport</keyword>
<feature type="transmembrane region" description="Helical" evidence="10">
    <location>
        <begin position="909"/>
        <end position="934"/>
    </location>
</feature>
<dbReference type="Gene3D" id="3.30.2090.10">
    <property type="entry name" value="Multidrug efflux transporter AcrB TolC docking domain, DN and DC subdomains"/>
    <property type="match status" value="2"/>
</dbReference>